<dbReference type="RefSeq" id="WP_089320089.1">
    <property type="nucleotide sequence ID" value="NZ_FZOQ01000014.1"/>
</dbReference>
<dbReference type="EMBL" id="FZOQ01000014">
    <property type="protein sequence ID" value="SNS82144.1"/>
    <property type="molecule type" value="Genomic_DNA"/>
</dbReference>
<reference evidence="2" key="1">
    <citation type="submission" date="2017-06" db="EMBL/GenBank/DDBJ databases">
        <authorList>
            <person name="Varghese N."/>
            <person name="Submissions S."/>
        </authorList>
    </citation>
    <scope>NUCLEOTIDE SEQUENCE [LARGE SCALE GENOMIC DNA]</scope>
    <source>
        <strain evidence="2">NKM1</strain>
    </source>
</reference>
<dbReference type="AlphaFoldDB" id="A0A239HPF4"/>
<gene>
    <name evidence="1" type="ORF">SAMN06296052_11447</name>
</gene>
<keyword evidence="2" id="KW-1185">Reference proteome</keyword>
<evidence type="ECO:0000313" key="2">
    <source>
        <dbReference type="Proteomes" id="UP000198432"/>
    </source>
</evidence>
<evidence type="ECO:0000313" key="1">
    <source>
        <dbReference type="EMBL" id="SNS82144.1"/>
    </source>
</evidence>
<protein>
    <submittedName>
        <fullName evidence="1">Uncharacterized protein</fullName>
    </submittedName>
</protein>
<organism evidence="1 2">
    <name type="scientific">Pontibacter ummariensis</name>
    <dbReference type="NCBI Taxonomy" id="1610492"/>
    <lineage>
        <taxon>Bacteria</taxon>
        <taxon>Pseudomonadati</taxon>
        <taxon>Bacteroidota</taxon>
        <taxon>Cytophagia</taxon>
        <taxon>Cytophagales</taxon>
        <taxon>Hymenobacteraceae</taxon>
        <taxon>Pontibacter</taxon>
    </lineage>
</organism>
<dbReference type="Proteomes" id="UP000198432">
    <property type="component" value="Unassembled WGS sequence"/>
</dbReference>
<sequence length="123" mass="14394">MKKLNYRPLRKTDEHLVCFQSLDGNGQDREYLVMLDQHTMQEVNLTSNTTWLYHNSEKPLPEYAAWKLGRLQVLGYRICTFEAYLFAQDTLDSRLKPKPAPVDVKVRFTHFKNHPLTEGTVPV</sequence>
<name>A0A239HPF4_9BACT</name>
<accession>A0A239HPF4</accession>
<proteinExistence type="predicted"/>